<accession>A0A2T2XKI8</accession>
<keyword evidence="3" id="KW-1003">Cell membrane</keyword>
<dbReference type="Proteomes" id="UP000242972">
    <property type="component" value="Unassembled WGS sequence"/>
</dbReference>
<feature type="domain" description="ABC transmembrane type-1" evidence="8">
    <location>
        <begin position="101"/>
        <end position="313"/>
    </location>
</feature>
<comment type="similarity">
    <text evidence="7">Belongs to the binding-protein-dependent transport system permease family.</text>
</comment>
<dbReference type="Pfam" id="PF19300">
    <property type="entry name" value="BPD_transp_1_N"/>
    <property type="match status" value="1"/>
</dbReference>
<feature type="transmembrane region" description="Helical" evidence="7">
    <location>
        <begin position="140"/>
        <end position="164"/>
    </location>
</feature>
<dbReference type="CDD" id="cd06261">
    <property type="entry name" value="TM_PBP2"/>
    <property type="match status" value="1"/>
</dbReference>
<keyword evidence="5 7" id="KW-1133">Transmembrane helix</keyword>
<dbReference type="InterPro" id="IPR000515">
    <property type="entry name" value="MetI-like"/>
</dbReference>
<dbReference type="InterPro" id="IPR035906">
    <property type="entry name" value="MetI-like_sf"/>
</dbReference>
<evidence type="ECO:0000256" key="3">
    <source>
        <dbReference type="ARBA" id="ARBA00022475"/>
    </source>
</evidence>
<evidence type="ECO:0000256" key="4">
    <source>
        <dbReference type="ARBA" id="ARBA00022692"/>
    </source>
</evidence>
<evidence type="ECO:0000259" key="8">
    <source>
        <dbReference type="PROSITE" id="PS50928"/>
    </source>
</evidence>
<gene>
    <name evidence="9" type="ORF">C7B46_02235</name>
</gene>
<keyword evidence="6 7" id="KW-0472">Membrane</keyword>
<dbReference type="AlphaFoldDB" id="A0A2T2XKI8"/>
<dbReference type="PANTHER" id="PTHR43376:SF1">
    <property type="entry name" value="OLIGOPEPTIDE TRANSPORT SYSTEM PERMEASE PROTEIN"/>
    <property type="match status" value="1"/>
</dbReference>
<evidence type="ECO:0000256" key="1">
    <source>
        <dbReference type="ARBA" id="ARBA00004651"/>
    </source>
</evidence>
<keyword evidence="4 7" id="KW-0812">Transmembrane</keyword>
<feature type="transmembrane region" description="Helical" evidence="7">
    <location>
        <begin position="256"/>
        <end position="274"/>
    </location>
</feature>
<organism evidence="9 10">
    <name type="scientific">Sulfobacillus benefaciens</name>
    <dbReference type="NCBI Taxonomy" id="453960"/>
    <lineage>
        <taxon>Bacteria</taxon>
        <taxon>Bacillati</taxon>
        <taxon>Bacillota</taxon>
        <taxon>Clostridia</taxon>
        <taxon>Eubacteriales</taxon>
        <taxon>Clostridiales Family XVII. Incertae Sedis</taxon>
        <taxon>Sulfobacillus</taxon>
    </lineage>
</organism>
<feature type="transmembrane region" description="Helical" evidence="7">
    <location>
        <begin position="184"/>
        <end position="209"/>
    </location>
</feature>
<evidence type="ECO:0000313" key="10">
    <source>
        <dbReference type="Proteomes" id="UP000242972"/>
    </source>
</evidence>
<name>A0A2T2XKI8_9FIRM</name>
<feature type="transmembrane region" description="Helical" evidence="7">
    <location>
        <begin position="294"/>
        <end position="316"/>
    </location>
</feature>
<evidence type="ECO:0000256" key="7">
    <source>
        <dbReference type="RuleBase" id="RU363032"/>
    </source>
</evidence>
<dbReference type="Gene3D" id="1.10.3720.10">
    <property type="entry name" value="MetI-like"/>
    <property type="match status" value="1"/>
</dbReference>
<dbReference type="PANTHER" id="PTHR43376">
    <property type="entry name" value="OLIGOPEPTIDE TRANSPORT SYSTEM PERMEASE PROTEIN"/>
    <property type="match status" value="1"/>
</dbReference>
<evidence type="ECO:0000313" key="9">
    <source>
        <dbReference type="EMBL" id="PSR35001.1"/>
    </source>
</evidence>
<proteinExistence type="inferred from homology"/>
<feature type="transmembrane region" description="Helical" evidence="7">
    <location>
        <begin position="100"/>
        <end position="128"/>
    </location>
</feature>
<comment type="caution">
    <text evidence="9">The sequence shown here is derived from an EMBL/GenBank/DDBJ whole genome shotgun (WGS) entry which is preliminary data.</text>
</comment>
<protein>
    <submittedName>
        <fullName evidence="9">Peptide ABC transporter permease</fullName>
    </submittedName>
</protein>
<evidence type="ECO:0000256" key="2">
    <source>
        <dbReference type="ARBA" id="ARBA00022448"/>
    </source>
</evidence>
<dbReference type="EMBL" id="PXYW01000004">
    <property type="protein sequence ID" value="PSR35001.1"/>
    <property type="molecule type" value="Genomic_DNA"/>
</dbReference>
<keyword evidence="2 7" id="KW-0813">Transport</keyword>
<dbReference type="InterPro" id="IPR045621">
    <property type="entry name" value="BPD_transp_1_N"/>
</dbReference>
<dbReference type="GO" id="GO:0055085">
    <property type="term" value="P:transmembrane transport"/>
    <property type="evidence" value="ECO:0007669"/>
    <property type="project" value="InterPro"/>
</dbReference>
<comment type="subcellular location">
    <subcellularLocation>
        <location evidence="1 7">Cell membrane</location>
        <topology evidence="1 7">Multi-pass membrane protein</topology>
    </subcellularLocation>
</comment>
<dbReference type="SUPFAM" id="SSF161098">
    <property type="entry name" value="MetI-like"/>
    <property type="match status" value="1"/>
</dbReference>
<sequence>MRYLVRRGIMLLLTLWSAITLNFLLPRMMPGNPAEVMLAKFKGKGNMGPQAIHAIKVMLGISNESLFKQYLQYWQEIFHWNFGVSYTYFPFSVTHMIDQALPWTLTLIGVTTVLSFVIGTLLGIWAAWTRGSLLDSVVTSVLTFTSSFPYFWFAMIVVFLLAFVTNVFPNSGGYGSQMSPGFNLSFIASAVYHSILPAVTILVSSLGGWQLQMRNNMISALNEDYVVLARAKGLPERVLAISYAARNAILPNMTGFAMSLGFVVSGAILVELVFSYPGMGTLLYNAVSNEDYPLMQGIFLMIVIGVVMANFVADIVNVALDPRIRRGGGDS</sequence>
<dbReference type="Pfam" id="PF00528">
    <property type="entry name" value="BPD_transp_1"/>
    <property type="match status" value="1"/>
</dbReference>
<evidence type="ECO:0000256" key="6">
    <source>
        <dbReference type="ARBA" id="ARBA00023136"/>
    </source>
</evidence>
<dbReference type="GO" id="GO:0005886">
    <property type="term" value="C:plasma membrane"/>
    <property type="evidence" value="ECO:0007669"/>
    <property type="project" value="UniProtKB-SubCell"/>
</dbReference>
<evidence type="ECO:0000256" key="5">
    <source>
        <dbReference type="ARBA" id="ARBA00022989"/>
    </source>
</evidence>
<dbReference type="PROSITE" id="PS50928">
    <property type="entry name" value="ABC_TM1"/>
    <property type="match status" value="1"/>
</dbReference>
<reference evidence="9 10" key="1">
    <citation type="journal article" date="2014" name="BMC Genomics">
        <title>Comparison of environmental and isolate Sulfobacillus genomes reveals diverse carbon, sulfur, nitrogen, and hydrogen metabolisms.</title>
        <authorList>
            <person name="Justice N.B."/>
            <person name="Norman A."/>
            <person name="Brown C.T."/>
            <person name="Singh A."/>
            <person name="Thomas B.C."/>
            <person name="Banfield J.F."/>
        </authorList>
    </citation>
    <scope>NUCLEOTIDE SEQUENCE [LARGE SCALE GENOMIC DNA]</scope>
    <source>
        <strain evidence="9">AMDSBA4</strain>
    </source>
</reference>